<proteinExistence type="predicted"/>
<evidence type="ECO:0000256" key="4">
    <source>
        <dbReference type="ARBA" id="ARBA00022989"/>
    </source>
</evidence>
<feature type="transmembrane region" description="Helical" evidence="6">
    <location>
        <begin position="738"/>
        <end position="761"/>
    </location>
</feature>
<feature type="transmembrane region" description="Helical" evidence="6">
    <location>
        <begin position="636"/>
        <end position="658"/>
    </location>
</feature>
<dbReference type="Pfam" id="PF03176">
    <property type="entry name" value="MMPL"/>
    <property type="match status" value="2"/>
</dbReference>
<keyword evidence="3 6" id="KW-0812">Transmembrane</keyword>
<sequence>MRVKHKAHEGRLSTRRIAHYIVTHDVMFFMLGAVILLIASLGLLRLSFSSDNRDFFGASNPDINAVLQLEDTYSKSDTLIFAVVGEEDICTPQGLTRLRAFTEEAWLLPDVLRVDSVANFNHSYADGDDIIIEPLLSEDTDLGPEDARRVKDIALTSTELVHRLVAPDCNAFGIFIDLIPSENASIDRLDMAERARALKADWQARAPDLNIHVSGGVIGGVSINEAAQRDMRKLVPLSFAVVTLLMLLGLGTISGWLATTLVTLGGTLATLGFAGWMGIALIPATATSPLAVMVLITASCVHVVLGWARRMAQNQDRLRATYETVEENLTAVSVTNITTAIGFLCLNFSESPPLAQMGTIVAFGIVVGWLLTGMFLPLILRRAPALCFKPVHIPGHQLEKLASFALHKRGLVSLFGLATVLALLGLSQIRFNDSALRYFDKSFSFRTDNDAIEEHLTGMESVHFSFQAPEGHSVFSPEFLSRVDNFTNWVRTQDKVLFVGTVTDVLKRLNQTLDGGAQDSYQLAPTQQGNAQAMMLYELSLPVGQDMNQMMNIDRSKTRLTVVLRGADGQDIAQFAQRSEAWLRENEPQIATEAVGVGVAFSKLTQRNNQAMIYGMLTVLVLVSALMTLSLRNLRLGLISLVPNVLPAILAFGLWGWLIGDVNLGSTVVTTMTFGIVVDDTVHIMIHYNRHRRRGLDREAALRLTFRTVGTALMVTSVAISSGFFIMTQSGFLINQHLGGLTTIVIVLALFTDLILLPAVLERTKL</sequence>
<evidence type="ECO:0000313" key="8">
    <source>
        <dbReference type="EMBL" id="UOA16544.1"/>
    </source>
</evidence>
<organism evidence="8 9">
    <name type="scientific">Sulfitobacter dubius</name>
    <dbReference type="NCBI Taxonomy" id="218673"/>
    <lineage>
        <taxon>Bacteria</taxon>
        <taxon>Pseudomonadati</taxon>
        <taxon>Pseudomonadota</taxon>
        <taxon>Alphaproteobacteria</taxon>
        <taxon>Rhodobacterales</taxon>
        <taxon>Roseobacteraceae</taxon>
        <taxon>Sulfitobacter</taxon>
    </lineage>
</organism>
<feature type="transmembrane region" description="Helical" evidence="6">
    <location>
        <begin position="706"/>
        <end position="726"/>
    </location>
</feature>
<feature type="domain" description="Membrane transport protein MMPL" evidence="7">
    <location>
        <begin position="155"/>
        <end position="380"/>
    </location>
</feature>
<keyword evidence="4 6" id="KW-1133">Transmembrane helix</keyword>
<accession>A0ABY3ZRW5</accession>
<evidence type="ECO:0000256" key="1">
    <source>
        <dbReference type="ARBA" id="ARBA00004651"/>
    </source>
</evidence>
<feature type="transmembrane region" description="Helical" evidence="6">
    <location>
        <begin position="21"/>
        <end position="44"/>
    </location>
</feature>
<evidence type="ECO:0000256" key="3">
    <source>
        <dbReference type="ARBA" id="ARBA00022692"/>
    </source>
</evidence>
<feature type="transmembrane region" description="Helical" evidence="6">
    <location>
        <begin position="290"/>
        <end position="308"/>
    </location>
</feature>
<keyword evidence="2" id="KW-1003">Cell membrane</keyword>
<feature type="domain" description="Membrane transport protein MMPL" evidence="7">
    <location>
        <begin position="548"/>
        <end position="761"/>
    </location>
</feature>
<feature type="transmembrane region" description="Helical" evidence="6">
    <location>
        <begin position="234"/>
        <end position="257"/>
    </location>
</feature>
<dbReference type="RefSeq" id="WP_243263525.1">
    <property type="nucleotide sequence ID" value="NZ_CP085145.1"/>
</dbReference>
<evidence type="ECO:0000313" key="9">
    <source>
        <dbReference type="Proteomes" id="UP000831019"/>
    </source>
</evidence>
<gene>
    <name evidence="8" type="ORF">DSM109990_03428</name>
</gene>
<feature type="transmembrane region" description="Helical" evidence="6">
    <location>
        <begin position="329"/>
        <end position="349"/>
    </location>
</feature>
<dbReference type="PANTHER" id="PTHR33406">
    <property type="entry name" value="MEMBRANE PROTEIN MJ1562-RELATED"/>
    <property type="match status" value="1"/>
</dbReference>
<comment type="subcellular location">
    <subcellularLocation>
        <location evidence="1">Cell membrane</location>
        <topology evidence="1">Multi-pass membrane protein</topology>
    </subcellularLocation>
</comment>
<feature type="transmembrane region" description="Helical" evidence="6">
    <location>
        <begin position="611"/>
        <end position="629"/>
    </location>
</feature>
<feature type="transmembrane region" description="Helical" evidence="6">
    <location>
        <begin position="410"/>
        <end position="429"/>
    </location>
</feature>
<feature type="transmembrane region" description="Helical" evidence="6">
    <location>
        <begin position="264"/>
        <end position="284"/>
    </location>
</feature>
<feature type="transmembrane region" description="Helical" evidence="6">
    <location>
        <begin position="355"/>
        <end position="380"/>
    </location>
</feature>
<dbReference type="EMBL" id="CP085145">
    <property type="protein sequence ID" value="UOA16544.1"/>
    <property type="molecule type" value="Genomic_DNA"/>
</dbReference>
<evidence type="ECO:0000256" key="6">
    <source>
        <dbReference type="SAM" id="Phobius"/>
    </source>
</evidence>
<dbReference type="SUPFAM" id="SSF82866">
    <property type="entry name" value="Multidrug efflux transporter AcrB transmembrane domain"/>
    <property type="match status" value="2"/>
</dbReference>
<dbReference type="Gene3D" id="1.20.1640.10">
    <property type="entry name" value="Multidrug efflux transporter AcrB transmembrane domain"/>
    <property type="match status" value="2"/>
</dbReference>
<reference evidence="9" key="1">
    <citation type="journal article" date="2022" name="Microorganisms">
        <title>Beyond the ABCs#Discovery of Three New Plasmid Types in Rhodobacterales (RepQ, RepY, RepW).</title>
        <authorList>
            <person name="Freese H.M."/>
            <person name="Ringel V."/>
            <person name="Overmann J."/>
            <person name="Petersen J."/>
        </authorList>
    </citation>
    <scope>NUCLEOTIDE SEQUENCE [LARGE SCALE GENOMIC DNA]</scope>
    <source>
        <strain evidence="9">DSM 109990</strain>
        <plasmid evidence="9">pDSM109990_a</plasmid>
    </source>
</reference>
<keyword evidence="8" id="KW-0614">Plasmid</keyword>
<dbReference type="PANTHER" id="PTHR33406:SF12">
    <property type="entry name" value="BLR2997 PROTEIN"/>
    <property type="match status" value="1"/>
</dbReference>
<dbReference type="InterPro" id="IPR050545">
    <property type="entry name" value="Mycobact_MmpL"/>
</dbReference>
<dbReference type="InterPro" id="IPR004869">
    <property type="entry name" value="MMPL_dom"/>
</dbReference>
<evidence type="ECO:0000256" key="5">
    <source>
        <dbReference type="ARBA" id="ARBA00023136"/>
    </source>
</evidence>
<dbReference type="Proteomes" id="UP000831019">
    <property type="component" value="Plasmid pDSM109990_a"/>
</dbReference>
<geneLocation type="plasmid" evidence="8 9">
    <name>pDSM109990_a</name>
</geneLocation>
<keyword evidence="9" id="KW-1185">Reference proteome</keyword>
<keyword evidence="5 6" id="KW-0472">Membrane</keyword>
<feature type="transmembrane region" description="Helical" evidence="6">
    <location>
        <begin position="664"/>
        <end position="686"/>
    </location>
</feature>
<evidence type="ECO:0000256" key="2">
    <source>
        <dbReference type="ARBA" id="ARBA00022475"/>
    </source>
</evidence>
<evidence type="ECO:0000259" key="7">
    <source>
        <dbReference type="Pfam" id="PF03176"/>
    </source>
</evidence>
<protein>
    <recommendedName>
        <fullName evidence="7">Membrane transport protein MMPL domain-containing protein</fullName>
    </recommendedName>
</protein>
<name>A0ABY3ZRW5_9RHOB</name>